<dbReference type="Proteomes" id="UP000193587">
    <property type="component" value="Unassembled WGS sequence"/>
</dbReference>
<evidence type="ECO:0000313" key="2">
    <source>
        <dbReference type="Proteomes" id="UP000193587"/>
    </source>
</evidence>
<proteinExistence type="predicted"/>
<name>A0A1X4H982_HALEZ</name>
<protein>
    <submittedName>
        <fullName evidence="1">Uncharacterized protein</fullName>
    </submittedName>
</protein>
<dbReference type="AlphaFoldDB" id="A0A1X4H982"/>
<dbReference type="EMBL" id="NEDJ01000017">
    <property type="protein sequence ID" value="OSP08289.1"/>
    <property type="molecule type" value="Genomic_DNA"/>
</dbReference>
<organism evidence="1 2">
    <name type="scientific">Halorubrum ezzemoulense DSM 17463</name>
    <dbReference type="NCBI Taxonomy" id="1121945"/>
    <lineage>
        <taxon>Archaea</taxon>
        <taxon>Methanobacteriati</taxon>
        <taxon>Methanobacteriota</taxon>
        <taxon>Stenosarchaea group</taxon>
        <taxon>Halobacteria</taxon>
        <taxon>Halobacteriales</taxon>
        <taxon>Haloferacaceae</taxon>
        <taxon>Halorubrum</taxon>
    </lineage>
</organism>
<accession>A0A1X4H982</accession>
<evidence type="ECO:0000313" key="1">
    <source>
        <dbReference type="EMBL" id="OSP08289.1"/>
    </source>
</evidence>
<comment type="caution">
    <text evidence="1">The sequence shown here is derived from an EMBL/GenBank/DDBJ whole genome shotgun (WGS) entry which is preliminary data.</text>
</comment>
<reference evidence="1 2" key="1">
    <citation type="submission" date="2017-04" db="EMBL/GenBank/DDBJ databases">
        <title>MLSA of the genus Halorubrum.</title>
        <authorList>
            <person name="De La Haba R."/>
            <person name="Sanchez-Porro C."/>
            <person name="Infante-Dominguez C."/>
            <person name="Ventosa A."/>
        </authorList>
    </citation>
    <scope>NUCLEOTIDE SEQUENCE [LARGE SCALE GENOMIC DNA]</scope>
    <source>
        <strain evidence="1 2">DSM 17463</strain>
    </source>
</reference>
<sequence>MPYNQFFAYKYKNNAGVAFICLFNESETTYVLIVSSIIMTEKAVLPEDHPRILSLSGAINQILLLKIVAL</sequence>
<gene>
    <name evidence="1" type="ORF">B9H04_06935</name>
</gene>